<dbReference type="Proteomes" id="UP000053989">
    <property type="component" value="Unassembled WGS sequence"/>
</dbReference>
<reference evidence="2" key="2">
    <citation type="submission" date="2015-01" db="EMBL/GenBank/DDBJ databases">
        <title>Evolutionary Origins and Diversification of the Mycorrhizal Mutualists.</title>
        <authorList>
            <consortium name="DOE Joint Genome Institute"/>
            <consortium name="Mycorrhizal Genomics Consortium"/>
            <person name="Kohler A."/>
            <person name="Kuo A."/>
            <person name="Nagy L.G."/>
            <person name="Floudas D."/>
            <person name="Copeland A."/>
            <person name="Barry K.W."/>
            <person name="Cichocki N."/>
            <person name="Veneault-Fourrey C."/>
            <person name="LaButti K."/>
            <person name="Lindquist E.A."/>
            <person name="Lipzen A."/>
            <person name="Lundell T."/>
            <person name="Morin E."/>
            <person name="Murat C."/>
            <person name="Riley R."/>
            <person name="Ohm R."/>
            <person name="Sun H."/>
            <person name="Tunlid A."/>
            <person name="Henrissat B."/>
            <person name="Grigoriev I.V."/>
            <person name="Hibbett D.S."/>
            <person name="Martin F."/>
        </authorList>
    </citation>
    <scope>NUCLEOTIDE SEQUENCE [LARGE SCALE GENOMIC DNA]</scope>
    <source>
        <strain evidence="2">Foug A</strain>
    </source>
</reference>
<name>A0A0C2ZP33_9AGAM</name>
<gene>
    <name evidence="1" type="ORF">SCLCIDRAFT_383794</name>
</gene>
<sequence>MKSASCTGQKQRIEVHGLAVKKIYLPEVNGDQPAETMRLKTKPGFRNTCKVAGSQDRCTAIACIYGRCQSDSYVIHIVYPVQVN</sequence>
<dbReference type="EMBL" id="KN822156">
    <property type="protein sequence ID" value="KIM54367.1"/>
    <property type="molecule type" value="Genomic_DNA"/>
</dbReference>
<keyword evidence="2" id="KW-1185">Reference proteome</keyword>
<dbReference type="HOGENOM" id="CLU_2528772_0_0_1"/>
<accession>A0A0C2ZP33</accession>
<dbReference type="InParanoid" id="A0A0C2ZP33"/>
<reference evidence="1 2" key="1">
    <citation type="submission" date="2014-04" db="EMBL/GenBank/DDBJ databases">
        <authorList>
            <consortium name="DOE Joint Genome Institute"/>
            <person name="Kuo A."/>
            <person name="Kohler A."/>
            <person name="Nagy L.G."/>
            <person name="Floudas D."/>
            <person name="Copeland A."/>
            <person name="Barry K.W."/>
            <person name="Cichocki N."/>
            <person name="Veneault-Fourrey C."/>
            <person name="LaButti K."/>
            <person name="Lindquist E.A."/>
            <person name="Lipzen A."/>
            <person name="Lundell T."/>
            <person name="Morin E."/>
            <person name="Murat C."/>
            <person name="Sun H."/>
            <person name="Tunlid A."/>
            <person name="Henrissat B."/>
            <person name="Grigoriev I.V."/>
            <person name="Hibbett D.S."/>
            <person name="Martin F."/>
            <person name="Nordberg H.P."/>
            <person name="Cantor M.N."/>
            <person name="Hua S.X."/>
        </authorList>
    </citation>
    <scope>NUCLEOTIDE SEQUENCE [LARGE SCALE GENOMIC DNA]</scope>
    <source>
        <strain evidence="1 2">Foug A</strain>
    </source>
</reference>
<dbReference type="AlphaFoldDB" id="A0A0C2ZP33"/>
<organism evidence="1 2">
    <name type="scientific">Scleroderma citrinum Foug A</name>
    <dbReference type="NCBI Taxonomy" id="1036808"/>
    <lineage>
        <taxon>Eukaryota</taxon>
        <taxon>Fungi</taxon>
        <taxon>Dikarya</taxon>
        <taxon>Basidiomycota</taxon>
        <taxon>Agaricomycotina</taxon>
        <taxon>Agaricomycetes</taxon>
        <taxon>Agaricomycetidae</taxon>
        <taxon>Boletales</taxon>
        <taxon>Sclerodermatineae</taxon>
        <taxon>Sclerodermataceae</taxon>
        <taxon>Scleroderma</taxon>
    </lineage>
</organism>
<evidence type="ECO:0000313" key="2">
    <source>
        <dbReference type="Proteomes" id="UP000053989"/>
    </source>
</evidence>
<evidence type="ECO:0000313" key="1">
    <source>
        <dbReference type="EMBL" id="KIM54367.1"/>
    </source>
</evidence>
<protein>
    <submittedName>
        <fullName evidence="1">Uncharacterized protein</fullName>
    </submittedName>
</protein>
<proteinExistence type="predicted"/>